<feature type="transmembrane region" description="Helical" evidence="1">
    <location>
        <begin position="27"/>
        <end position="50"/>
    </location>
</feature>
<name>A0A938X624_9FIRM</name>
<accession>A0A938X624</accession>
<evidence type="ECO:0000313" key="3">
    <source>
        <dbReference type="Proteomes" id="UP000774750"/>
    </source>
</evidence>
<keyword evidence="1" id="KW-0812">Transmembrane</keyword>
<organism evidence="2 3">
    <name type="scientific">Merdimmobilis hominis</name>
    <dbReference type="NCBI Taxonomy" id="2897707"/>
    <lineage>
        <taxon>Bacteria</taxon>
        <taxon>Bacillati</taxon>
        <taxon>Bacillota</taxon>
        <taxon>Clostridia</taxon>
        <taxon>Eubacteriales</taxon>
        <taxon>Oscillospiraceae</taxon>
        <taxon>Merdimmobilis</taxon>
    </lineage>
</organism>
<proteinExistence type="predicted"/>
<keyword evidence="3" id="KW-1185">Reference proteome</keyword>
<evidence type="ECO:0000256" key="1">
    <source>
        <dbReference type="SAM" id="Phobius"/>
    </source>
</evidence>
<dbReference type="EMBL" id="JACJKY010000007">
    <property type="protein sequence ID" value="MBM6920663.1"/>
    <property type="molecule type" value="Genomic_DNA"/>
</dbReference>
<reference evidence="2" key="2">
    <citation type="journal article" date="2021" name="Sci. Rep.">
        <title>The distribution of antibiotic resistance genes in chicken gut microbiota commensals.</title>
        <authorList>
            <person name="Juricova H."/>
            <person name="Matiasovicova J."/>
            <person name="Kubasova T."/>
            <person name="Cejkova D."/>
            <person name="Rychlik I."/>
        </authorList>
    </citation>
    <scope>NUCLEOTIDE SEQUENCE</scope>
    <source>
        <strain evidence="2">An559</strain>
    </source>
</reference>
<reference evidence="2" key="1">
    <citation type="submission" date="2020-08" db="EMBL/GenBank/DDBJ databases">
        <authorList>
            <person name="Cejkova D."/>
            <person name="Kubasova T."/>
            <person name="Jahodarova E."/>
            <person name="Rychlik I."/>
        </authorList>
    </citation>
    <scope>NUCLEOTIDE SEQUENCE</scope>
    <source>
        <strain evidence="2">An559</strain>
    </source>
</reference>
<sequence length="363" mass="41571">MSQTSKMQQEQTTAKKEKKPHSTFFKAAWTFVGVMVVLIITVLLVLWNFLGNYERSDPRYYLDQVVALLEDQQYEEAAKRSGFEETTFFTFERFESYVKEVLGDATDLKVLEMKSTQENERHYRVVGKNGEIKFILTEEPNTLGFGFSSYSVKIDLGSGGTWKIIAPQEVVIAVDDVMLDESYRIDEKMIPTPFETLKDDSIAPKLAVYEVSGLYTTPVVTAENAEIVYDEKENTVRITDSLKTPEASREEMIVNAAKTYAAFISGDAQMKDVSALLYPETAFYDSIKTYSSYWYIDHDSAEAENVKLFNYTEYAEDVFSAEVTFDYRVKRAQGNINQVYPTHYRLSFMNIDGEIKLVNIEVL</sequence>
<dbReference type="AlphaFoldDB" id="A0A938X624"/>
<keyword evidence="1" id="KW-0472">Membrane</keyword>
<evidence type="ECO:0000313" key="2">
    <source>
        <dbReference type="EMBL" id="MBM6920663.1"/>
    </source>
</evidence>
<protein>
    <submittedName>
        <fullName evidence="2">Uncharacterized protein</fullName>
    </submittedName>
</protein>
<dbReference type="Proteomes" id="UP000774750">
    <property type="component" value="Unassembled WGS sequence"/>
</dbReference>
<comment type="caution">
    <text evidence="2">The sequence shown here is derived from an EMBL/GenBank/DDBJ whole genome shotgun (WGS) entry which is preliminary data.</text>
</comment>
<dbReference type="RefSeq" id="WP_204445778.1">
    <property type="nucleotide sequence ID" value="NZ_JACJKY010000007.1"/>
</dbReference>
<keyword evidence="1" id="KW-1133">Transmembrane helix</keyword>
<gene>
    <name evidence="2" type="ORF">H6A12_05775</name>
</gene>